<proteinExistence type="predicted"/>
<gene>
    <name evidence="1" type="ORF">CLV60_12149</name>
</gene>
<name>A0A2P8FIK8_9BACT</name>
<sequence length="118" mass="13467">MTSSSLKKWLPGILFLSAQVINTLYELTQDTRTISWAPHTTQVFYRIDAFQNGVTWDQHTLEARYGLAQTQWEAHAPGNLRRLVASVEAHAPTHPDSVVISYRRNGAPEQTYLWKASR</sequence>
<dbReference type="RefSeq" id="WP_106599235.1">
    <property type="nucleotide sequence ID" value="NZ_PYAS01000021.1"/>
</dbReference>
<keyword evidence="2" id="KW-1185">Reference proteome</keyword>
<accession>A0A2P8FIK8</accession>
<protein>
    <submittedName>
        <fullName evidence="1">Uncharacterized protein</fullName>
    </submittedName>
</protein>
<dbReference type="OrthoDB" id="958911at2"/>
<dbReference type="EMBL" id="PYAS01000021">
    <property type="protein sequence ID" value="PSL21553.1"/>
    <property type="molecule type" value="Genomic_DNA"/>
</dbReference>
<evidence type="ECO:0000313" key="2">
    <source>
        <dbReference type="Proteomes" id="UP000241964"/>
    </source>
</evidence>
<organism evidence="1 2">
    <name type="scientific">Dyadobacter jiangsuensis</name>
    <dbReference type="NCBI Taxonomy" id="1591085"/>
    <lineage>
        <taxon>Bacteria</taxon>
        <taxon>Pseudomonadati</taxon>
        <taxon>Bacteroidota</taxon>
        <taxon>Cytophagia</taxon>
        <taxon>Cytophagales</taxon>
        <taxon>Spirosomataceae</taxon>
        <taxon>Dyadobacter</taxon>
    </lineage>
</organism>
<dbReference type="AlphaFoldDB" id="A0A2P8FIK8"/>
<evidence type="ECO:0000313" key="1">
    <source>
        <dbReference type="EMBL" id="PSL21553.1"/>
    </source>
</evidence>
<reference evidence="1 2" key="1">
    <citation type="submission" date="2018-03" db="EMBL/GenBank/DDBJ databases">
        <title>Genomic Encyclopedia of Archaeal and Bacterial Type Strains, Phase II (KMG-II): from individual species to whole genera.</title>
        <authorList>
            <person name="Goeker M."/>
        </authorList>
    </citation>
    <scope>NUCLEOTIDE SEQUENCE [LARGE SCALE GENOMIC DNA]</scope>
    <source>
        <strain evidence="1 2">DSM 29057</strain>
    </source>
</reference>
<comment type="caution">
    <text evidence="1">The sequence shown here is derived from an EMBL/GenBank/DDBJ whole genome shotgun (WGS) entry which is preliminary data.</text>
</comment>
<dbReference type="Proteomes" id="UP000241964">
    <property type="component" value="Unassembled WGS sequence"/>
</dbReference>